<feature type="chain" id="PRO_5047507088" evidence="1">
    <location>
        <begin position="22"/>
        <end position="101"/>
    </location>
</feature>
<keyword evidence="3" id="KW-1185">Reference proteome</keyword>
<evidence type="ECO:0000313" key="3">
    <source>
        <dbReference type="Proteomes" id="UP000824280"/>
    </source>
</evidence>
<proteinExistence type="predicted"/>
<organism evidence="2 3">
    <name type="scientific">Qipengyuania psychrotolerans</name>
    <dbReference type="NCBI Taxonomy" id="2867238"/>
    <lineage>
        <taxon>Bacteria</taxon>
        <taxon>Pseudomonadati</taxon>
        <taxon>Pseudomonadota</taxon>
        <taxon>Alphaproteobacteria</taxon>
        <taxon>Sphingomonadales</taxon>
        <taxon>Erythrobacteraceae</taxon>
        <taxon>Qipengyuania</taxon>
    </lineage>
</organism>
<dbReference type="NCBIfam" id="TIGR04433">
    <property type="entry name" value="UrcA_uranyl"/>
    <property type="match status" value="1"/>
</dbReference>
<evidence type="ECO:0000256" key="1">
    <source>
        <dbReference type="SAM" id="SignalP"/>
    </source>
</evidence>
<dbReference type="Proteomes" id="UP000824280">
    <property type="component" value="Chromosome"/>
</dbReference>
<dbReference type="RefSeq" id="WP_221422562.1">
    <property type="nucleotide sequence ID" value="NZ_CP081297.1"/>
</dbReference>
<feature type="signal peptide" evidence="1">
    <location>
        <begin position="1"/>
        <end position="21"/>
    </location>
</feature>
<accession>A0ABX8ZDE5</accession>
<keyword evidence="1" id="KW-0732">Signal</keyword>
<evidence type="ECO:0000313" key="2">
    <source>
        <dbReference type="EMBL" id="QZD87021.1"/>
    </source>
</evidence>
<dbReference type="EMBL" id="CP081297">
    <property type="protein sequence ID" value="QZD87021.1"/>
    <property type="molecule type" value="Genomic_DNA"/>
</dbReference>
<protein>
    <submittedName>
        <fullName evidence="2">UrcA family protein</fullName>
    </submittedName>
</protein>
<reference evidence="2 3" key="1">
    <citation type="submission" date="2021-08" db="EMBL/GenBank/DDBJ databases">
        <title>Comparative Genomics Analysis of the Genus Qipengyuania Reveals Extensive Genetic Diversity and Metabolic Versatility, Including the Description of Fifteen Novel Species.</title>
        <authorList>
            <person name="Liu Y."/>
        </authorList>
    </citation>
    <scope>NUCLEOTIDE SEQUENCE [LARGE SCALE GENOMIC DNA]</scope>
    <source>
        <strain evidence="2 3">1XM2-8</strain>
    </source>
</reference>
<dbReference type="InterPro" id="IPR030972">
    <property type="entry name" value="UrcA_uranyl"/>
</dbReference>
<gene>
    <name evidence="2" type="ORF">K3166_12705</name>
</gene>
<name>A0ABX8ZDE5_9SPHN</name>
<sequence>MKTPLLILAAVGLAIPSAAIAKTTETSSVTVNYRDLNLATAEGQDVLADRIEIAARQVCGYNRQLTGSRMRDRDAERCVSETTKNMNAQFAAVIEQSAKGG</sequence>